<name>A0A857DFM3_9FIRM</name>
<evidence type="ECO:0000313" key="1">
    <source>
        <dbReference type="EMBL" id="QGZ99437.1"/>
    </source>
</evidence>
<sequence>MALTPSTVTTTNISTIDPLPNDVGGLTAAQFQYLFDKYGIDFTAYFNNTHLPEITALFATNTALQQVIAGQVNIVDSITGKKYVYVVVNGSPGIMEVA</sequence>
<protein>
    <submittedName>
        <fullName evidence="1">Uncharacterized protein</fullName>
    </submittedName>
</protein>
<proteinExistence type="predicted"/>
<reference evidence="1 2" key="1">
    <citation type="submission" date="2019-12" db="EMBL/GenBank/DDBJ databases">
        <title>Sequence classification of anaerobic respiratory reductive dehalogenases: First we see many, then we see few.</title>
        <authorList>
            <person name="Molenda O."/>
            <person name="Puentes Jacome L.A."/>
            <person name="Cao X."/>
            <person name="Nesbo C.L."/>
            <person name="Tang S."/>
            <person name="Morson N."/>
            <person name="Patron J."/>
            <person name="Lomheim L."/>
            <person name="Wishart D.S."/>
            <person name="Edwards E.A."/>
        </authorList>
    </citation>
    <scope>NUCLEOTIDE SEQUENCE [LARGE SCALE GENOMIC DNA]</scope>
    <source>
        <strain evidence="1 2">12DCA</strain>
    </source>
</reference>
<evidence type="ECO:0000313" key="2">
    <source>
        <dbReference type="Proteomes" id="UP000430508"/>
    </source>
</evidence>
<dbReference type="AlphaFoldDB" id="A0A857DFM3"/>
<dbReference type="EMBL" id="CP046996">
    <property type="protein sequence ID" value="QGZ99437.1"/>
    <property type="molecule type" value="Genomic_DNA"/>
</dbReference>
<dbReference type="RefSeq" id="WP_158208125.1">
    <property type="nucleotide sequence ID" value="NZ_CP046996.1"/>
</dbReference>
<gene>
    <name evidence="1" type="ORF">GQ588_01525</name>
</gene>
<dbReference type="Proteomes" id="UP000430508">
    <property type="component" value="Chromosome"/>
</dbReference>
<accession>A0A857DFM3</accession>
<organism evidence="1 2">
    <name type="scientific">Dehalobacter restrictus</name>
    <dbReference type="NCBI Taxonomy" id="55583"/>
    <lineage>
        <taxon>Bacteria</taxon>
        <taxon>Bacillati</taxon>
        <taxon>Bacillota</taxon>
        <taxon>Clostridia</taxon>
        <taxon>Eubacteriales</taxon>
        <taxon>Desulfitobacteriaceae</taxon>
        <taxon>Dehalobacter</taxon>
    </lineage>
</organism>